<comment type="caution">
    <text evidence="8">The sequence shown here is derived from an EMBL/GenBank/DDBJ whole genome shotgun (WGS) entry which is preliminary data.</text>
</comment>
<dbReference type="PANTHER" id="PTHR38459:SF1">
    <property type="entry name" value="PROPHAGE BACTOPRENOL-LINKED GLUCOSE TRANSLOCASE HOMOLOG"/>
    <property type="match status" value="1"/>
</dbReference>
<feature type="transmembrane region" description="Helical" evidence="6">
    <location>
        <begin position="18"/>
        <end position="41"/>
    </location>
</feature>
<accession>A0A1G2G149</accession>
<feature type="transmembrane region" description="Helical" evidence="6">
    <location>
        <begin position="86"/>
        <end position="107"/>
    </location>
</feature>
<comment type="similarity">
    <text evidence="2">Belongs to the GtrA family.</text>
</comment>
<dbReference type="Proteomes" id="UP000176700">
    <property type="component" value="Unassembled WGS sequence"/>
</dbReference>
<dbReference type="InterPro" id="IPR051401">
    <property type="entry name" value="GtrA_CellWall_Glycosyl"/>
</dbReference>
<proteinExistence type="inferred from homology"/>
<sequence>MQETKTNNKTNKSRGKDYIAAGTVGFVTAFFANIIFINADIPLVFQGVTFPYWTFYIFFPLVESAGYFVAARIFARILILKQAGRFGIVGLMNFTVDTGILSILSRVTGVYEGLYIIPLNAVSVIVALTNSYFWNHYFTFKGQDMPSKKEFTAFLIVSAGGIAINSFIVYLFTTYIDPFNSITKERLEILAKIGATLVSLFWNFLGYKYIVFKSAPRAVEQTISSQ</sequence>
<dbReference type="Pfam" id="PF04138">
    <property type="entry name" value="GtrA_DPMS_TM"/>
    <property type="match status" value="1"/>
</dbReference>
<evidence type="ECO:0000313" key="8">
    <source>
        <dbReference type="EMBL" id="OGZ43551.1"/>
    </source>
</evidence>
<dbReference type="InterPro" id="IPR007267">
    <property type="entry name" value="GtrA_DPMS_TM"/>
</dbReference>
<dbReference type="GO" id="GO:0000271">
    <property type="term" value="P:polysaccharide biosynthetic process"/>
    <property type="evidence" value="ECO:0007669"/>
    <property type="project" value="InterPro"/>
</dbReference>
<evidence type="ECO:0000259" key="7">
    <source>
        <dbReference type="Pfam" id="PF04138"/>
    </source>
</evidence>
<evidence type="ECO:0000256" key="3">
    <source>
        <dbReference type="ARBA" id="ARBA00022692"/>
    </source>
</evidence>
<feature type="transmembrane region" description="Helical" evidence="6">
    <location>
        <begin position="53"/>
        <end position="74"/>
    </location>
</feature>
<keyword evidence="3 6" id="KW-0812">Transmembrane</keyword>
<protein>
    <recommendedName>
        <fullName evidence="7">GtrA/DPMS transmembrane domain-containing protein</fullName>
    </recommendedName>
</protein>
<comment type="subcellular location">
    <subcellularLocation>
        <location evidence="1">Membrane</location>
        <topology evidence="1">Multi-pass membrane protein</topology>
    </subcellularLocation>
</comment>
<feature type="transmembrane region" description="Helical" evidence="6">
    <location>
        <begin position="113"/>
        <end position="133"/>
    </location>
</feature>
<evidence type="ECO:0000256" key="4">
    <source>
        <dbReference type="ARBA" id="ARBA00022989"/>
    </source>
</evidence>
<name>A0A1G2G149_9BACT</name>
<feature type="domain" description="GtrA/DPMS transmembrane" evidence="7">
    <location>
        <begin position="85"/>
        <end position="212"/>
    </location>
</feature>
<reference evidence="8 9" key="1">
    <citation type="journal article" date="2016" name="Nat. Commun.">
        <title>Thousands of microbial genomes shed light on interconnected biogeochemical processes in an aquifer system.</title>
        <authorList>
            <person name="Anantharaman K."/>
            <person name="Brown C.T."/>
            <person name="Hug L.A."/>
            <person name="Sharon I."/>
            <person name="Castelle C.J."/>
            <person name="Probst A.J."/>
            <person name="Thomas B.C."/>
            <person name="Singh A."/>
            <person name="Wilkins M.J."/>
            <person name="Karaoz U."/>
            <person name="Brodie E.L."/>
            <person name="Williams K.H."/>
            <person name="Hubbard S.S."/>
            <person name="Banfield J.F."/>
        </authorList>
    </citation>
    <scope>NUCLEOTIDE SEQUENCE [LARGE SCALE GENOMIC DNA]</scope>
</reference>
<dbReference type="EMBL" id="MHNI01000005">
    <property type="protein sequence ID" value="OGZ43551.1"/>
    <property type="molecule type" value="Genomic_DNA"/>
</dbReference>
<gene>
    <name evidence="8" type="ORF">A2W41_04440</name>
</gene>
<feature type="transmembrane region" description="Helical" evidence="6">
    <location>
        <begin position="153"/>
        <end position="173"/>
    </location>
</feature>
<evidence type="ECO:0000313" key="9">
    <source>
        <dbReference type="Proteomes" id="UP000176700"/>
    </source>
</evidence>
<dbReference type="AlphaFoldDB" id="A0A1G2G149"/>
<evidence type="ECO:0000256" key="5">
    <source>
        <dbReference type="ARBA" id="ARBA00023136"/>
    </source>
</evidence>
<feature type="transmembrane region" description="Helical" evidence="6">
    <location>
        <begin position="189"/>
        <end position="207"/>
    </location>
</feature>
<dbReference type="PANTHER" id="PTHR38459">
    <property type="entry name" value="PROPHAGE BACTOPRENOL-LINKED GLUCOSE TRANSLOCASE HOMOLOG"/>
    <property type="match status" value="1"/>
</dbReference>
<evidence type="ECO:0000256" key="1">
    <source>
        <dbReference type="ARBA" id="ARBA00004141"/>
    </source>
</evidence>
<evidence type="ECO:0000256" key="2">
    <source>
        <dbReference type="ARBA" id="ARBA00009399"/>
    </source>
</evidence>
<evidence type="ECO:0000256" key="6">
    <source>
        <dbReference type="SAM" id="Phobius"/>
    </source>
</evidence>
<keyword evidence="5 6" id="KW-0472">Membrane</keyword>
<organism evidence="8 9">
    <name type="scientific">Candidatus Ryanbacteria bacterium RIFCSPHIGHO2_01_45_13</name>
    <dbReference type="NCBI Taxonomy" id="1802112"/>
    <lineage>
        <taxon>Bacteria</taxon>
        <taxon>Candidatus Ryaniibacteriota</taxon>
    </lineage>
</organism>
<dbReference type="GO" id="GO:0005886">
    <property type="term" value="C:plasma membrane"/>
    <property type="evidence" value="ECO:0007669"/>
    <property type="project" value="TreeGrafter"/>
</dbReference>
<keyword evidence="4 6" id="KW-1133">Transmembrane helix</keyword>